<dbReference type="EMBL" id="JBEPSB010000040">
    <property type="protein sequence ID" value="MET4563416.1"/>
    <property type="molecule type" value="Genomic_DNA"/>
</dbReference>
<keyword evidence="5" id="KW-1185">Reference proteome</keyword>
<dbReference type="PANTHER" id="PTHR11133">
    <property type="entry name" value="SACCHAROPINE DEHYDROGENASE"/>
    <property type="match status" value="1"/>
</dbReference>
<dbReference type="Gene3D" id="3.30.360.10">
    <property type="entry name" value="Dihydrodipicolinate Reductase, domain 2"/>
    <property type="match status" value="1"/>
</dbReference>
<proteinExistence type="predicted"/>
<dbReference type="PANTHER" id="PTHR11133:SF22">
    <property type="entry name" value="ALPHA-AMINOADIPIC SEMIALDEHYDE SYNTHASE, MITOCHONDRIAL"/>
    <property type="match status" value="1"/>
</dbReference>
<evidence type="ECO:0000259" key="3">
    <source>
        <dbReference type="Pfam" id="PF16653"/>
    </source>
</evidence>
<dbReference type="Pfam" id="PF03435">
    <property type="entry name" value="Sacchrp_dh_NADP"/>
    <property type="match status" value="1"/>
</dbReference>
<evidence type="ECO:0000313" key="5">
    <source>
        <dbReference type="Proteomes" id="UP001549363"/>
    </source>
</evidence>
<dbReference type="InterPro" id="IPR051168">
    <property type="entry name" value="AASS"/>
</dbReference>
<dbReference type="Gene3D" id="3.40.50.720">
    <property type="entry name" value="NAD(P)-binding Rossmann-like Domain"/>
    <property type="match status" value="1"/>
</dbReference>
<feature type="domain" description="Saccharopine dehydrogenase-like C-terminal" evidence="3">
    <location>
        <begin position="130"/>
        <end position="376"/>
    </location>
</feature>
<accession>A0ABV2PR23</accession>
<comment type="caution">
    <text evidence="4">The sequence shown here is derived from an EMBL/GenBank/DDBJ whole genome shotgun (WGS) entry which is preliminary data.</text>
</comment>
<evidence type="ECO:0000259" key="2">
    <source>
        <dbReference type="Pfam" id="PF03435"/>
    </source>
</evidence>
<evidence type="ECO:0000313" key="4">
    <source>
        <dbReference type="EMBL" id="MET4563416.1"/>
    </source>
</evidence>
<keyword evidence="1 4" id="KW-0560">Oxidoreductase</keyword>
<dbReference type="SUPFAM" id="SSF51735">
    <property type="entry name" value="NAD(P)-binding Rossmann-fold domains"/>
    <property type="match status" value="1"/>
</dbReference>
<dbReference type="Proteomes" id="UP001549363">
    <property type="component" value="Unassembled WGS sequence"/>
</dbReference>
<dbReference type="InterPro" id="IPR005097">
    <property type="entry name" value="Sacchrp_dh_NADP-bd"/>
</dbReference>
<protein>
    <submittedName>
        <fullName evidence="4">Lysine 6-dehydrogenase</fullName>
        <ecNumber evidence="4">1.4.1.18</ecNumber>
    </submittedName>
</protein>
<feature type="domain" description="Saccharopine dehydrogenase NADP binding" evidence="2">
    <location>
        <begin position="4"/>
        <end position="126"/>
    </location>
</feature>
<sequence length="391" mass="42708">MMKVVVLGAGLMGKEVARDLIKNSNVERVFLGDIDVKTAQSFVDTLHTDRVEVVELHAESDDSLTSVISKGNVVVNALFYSFNERVARAAIEAGVHSVDLGGHIGGVTEKILEFDEEAKAKGVTIIPDLGVAPGMVNILAGYGASKLDEVESIKLYVGGIPTEPKPPLHYTRVFSLDGVFDHYTEPSKMIQKGKLQEVPSLTGVEPIYFDGFGVLEAFYTSGGISTLYKTFPNVRTLEYKTIRYKGHAEKFKLLADLGFLDSSNKVEVDNMEVPVRAVVREALKKQLELGTKPDAVLLRVIVAGEKAQQQVTYEYEMIVRKDLTINETAMARATANTISVVAQMIGEGSITNRGVFAPEAIVPGDAYIKEMAKRGVVIKETSHKSAMIVKW</sequence>
<gene>
    <name evidence="4" type="ORF">ABIA69_004613</name>
</gene>
<dbReference type="SUPFAM" id="SSF55347">
    <property type="entry name" value="Glyceraldehyde-3-phosphate dehydrogenase-like, C-terminal domain"/>
    <property type="match status" value="1"/>
</dbReference>
<dbReference type="InterPro" id="IPR032095">
    <property type="entry name" value="Sacchrp_dh-like_C"/>
</dbReference>
<reference evidence="4 5" key="1">
    <citation type="submission" date="2024-06" db="EMBL/GenBank/DDBJ databases">
        <title>Sorghum-associated microbial communities from plants grown in Nebraska, USA.</title>
        <authorList>
            <person name="Schachtman D."/>
        </authorList>
    </citation>
    <scope>NUCLEOTIDE SEQUENCE [LARGE SCALE GENOMIC DNA]</scope>
    <source>
        <strain evidence="4 5">736</strain>
    </source>
</reference>
<organism evidence="4 5">
    <name type="scientific">Lysinibacillus parviboronicapiens</name>
    <dbReference type="NCBI Taxonomy" id="436516"/>
    <lineage>
        <taxon>Bacteria</taxon>
        <taxon>Bacillati</taxon>
        <taxon>Bacillota</taxon>
        <taxon>Bacilli</taxon>
        <taxon>Bacillales</taxon>
        <taxon>Bacillaceae</taxon>
        <taxon>Lysinibacillus</taxon>
    </lineage>
</organism>
<name>A0ABV2PR23_9BACI</name>
<dbReference type="GO" id="GO:0050303">
    <property type="term" value="F:lysine 6-dehydrogenase activity"/>
    <property type="evidence" value="ECO:0007669"/>
    <property type="project" value="UniProtKB-EC"/>
</dbReference>
<dbReference type="EC" id="1.4.1.18" evidence="4"/>
<dbReference type="InterPro" id="IPR036291">
    <property type="entry name" value="NAD(P)-bd_dom_sf"/>
</dbReference>
<evidence type="ECO:0000256" key="1">
    <source>
        <dbReference type="ARBA" id="ARBA00023002"/>
    </source>
</evidence>
<dbReference type="Pfam" id="PF16653">
    <property type="entry name" value="Sacchrp_dh_C"/>
    <property type="match status" value="1"/>
</dbReference>